<feature type="transmembrane region" description="Helical" evidence="1">
    <location>
        <begin position="98"/>
        <end position="124"/>
    </location>
</feature>
<dbReference type="Pfam" id="PF12730">
    <property type="entry name" value="ABC2_membrane_4"/>
    <property type="match status" value="1"/>
</dbReference>
<organism evidence="2 3">
    <name type="scientific">Fervidobacterium changbaicum</name>
    <dbReference type="NCBI Taxonomy" id="310769"/>
    <lineage>
        <taxon>Bacteria</taxon>
        <taxon>Thermotogati</taxon>
        <taxon>Thermotogota</taxon>
        <taxon>Thermotogae</taxon>
        <taxon>Thermotogales</taxon>
        <taxon>Fervidobacteriaceae</taxon>
        <taxon>Fervidobacterium</taxon>
    </lineage>
</organism>
<keyword evidence="3" id="KW-1185">Reference proteome</keyword>
<proteinExistence type="predicted"/>
<dbReference type="CDD" id="cd21807">
    <property type="entry name" value="ABC-2_lan_permease_MutE_EpiE-like"/>
    <property type="match status" value="1"/>
</dbReference>
<name>A0ABX5QSE8_9BACT</name>
<dbReference type="InterPro" id="IPR021205">
    <property type="entry name" value="Lanti_perm_SpaE/MutE/EpiE-like"/>
</dbReference>
<keyword evidence="1" id="KW-1133">Transmembrane helix</keyword>
<evidence type="ECO:0000313" key="3">
    <source>
        <dbReference type="Proteomes" id="UP000288947"/>
    </source>
</evidence>
<sequence length="251" mass="28009">MLNYLKAEFLKYKRTPIKKLFYFVPIMVSLTVVLIMLNSPKSFMEPGAFIIATSYNWWTVLFMPLSIAFIVGLASVMERKAGNYKIFVLRNLSLKGIWMSKILTISVLMLCSVIIFSVLVAASQKVFAGWIATKEIVISTFIIWFGSISLVPIYLFFGTKFGLAGSILIGFLGSLSGPLTATEQYWFLNPFSIVIRTLCPIIKVHPNGVLLPDGDPLITTTSVTMGMISSLIFFLVLSAITSLWFEKEAVK</sequence>
<dbReference type="RefSeq" id="WP_090221691.1">
    <property type="nucleotide sequence ID" value="NZ_CP026721.1"/>
</dbReference>
<reference evidence="2 3" key="1">
    <citation type="submission" date="2018-01" db="EMBL/GenBank/DDBJ databases">
        <title>The whole genome sequencing and assembly of Fervidobacterium changbaicum CBS-1 strain.</title>
        <authorList>
            <person name="Kim J.-Y."/>
            <person name="Park M.-K."/>
            <person name="Yi H."/>
            <person name="Bahn Y.-S."/>
            <person name="Kim J.F."/>
            <person name="Lee D.-W."/>
        </authorList>
    </citation>
    <scope>NUCLEOTIDE SEQUENCE [LARGE SCALE GENOMIC DNA]</scope>
    <source>
        <strain evidence="2 3">CBS-1</strain>
    </source>
</reference>
<feature type="transmembrane region" description="Helical" evidence="1">
    <location>
        <begin position="20"/>
        <end position="37"/>
    </location>
</feature>
<dbReference type="EMBL" id="CP026721">
    <property type="protein sequence ID" value="QAV33350.1"/>
    <property type="molecule type" value="Genomic_DNA"/>
</dbReference>
<accession>A0ABX5QSE8</accession>
<protein>
    <submittedName>
        <fullName evidence="2">Lantibiotic immunity ABC transporter MutE/EpiE family permease subunit</fullName>
    </submittedName>
</protein>
<evidence type="ECO:0000256" key="1">
    <source>
        <dbReference type="SAM" id="Phobius"/>
    </source>
</evidence>
<feature type="transmembrane region" description="Helical" evidence="1">
    <location>
        <begin position="163"/>
        <end position="181"/>
    </location>
</feature>
<feature type="transmembrane region" description="Helical" evidence="1">
    <location>
        <begin position="57"/>
        <end position="77"/>
    </location>
</feature>
<keyword evidence="1" id="KW-0812">Transmembrane</keyword>
<keyword evidence="1" id="KW-0472">Membrane</keyword>
<dbReference type="NCBIfam" id="TIGR03732">
    <property type="entry name" value="lanti_perm_MutE"/>
    <property type="match status" value="1"/>
</dbReference>
<feature type="transmembrane region" description="Helical" evidence="1">
    <location>
        <begin position="136"/>
        <end position="156"/>
    </location>
</feature>
<feature type="transmembrane region" description="Helical" evidence="1">
    <location>
        <begin position="223"/>
        <end position="245"/>
    </location>
</feature>
<evidence type="ECO:0000313" key="2">
    <source>
        <dbReference type="EMBL" id="QAV33350.1"/>
    </source>
</evidence>
<gene>
    <name evidence="2" type="ORF">CBS1_06205</name>
</gene>
<dbReference type="Proteomes" id="UP000288947">
    <property type="component" value="Chromosome"/>
</dbReference>